<accession>A0A413T1Z7</accession>
<proteinExistence type="predicted"/>
<comment type="caution">
    <text evidence="1">The sequence shown here is derived from an EMBL/GenBank/DDBJ whole genome shotgun (WGS) entry which is preliminary data.</text>
</comment>
<dbReference type="AlphaFoldDB" id="A0A413T1Z7"/>
<dbReference type="Proteomes" id="UP000283855">
    <property type="component" value="Unassembled WGS sequence"/>
</dbReference>
<protein>
    <submittedName>
        <fullName evidence="1">Uncharacterized protein</fullName>
    </submittedName>
</protein>
<organism evidence="1 2">
    <name type="scientific">Phocaeicola coprophilus</name>
    <dbReference type="NCBI Taxonomy" id="387090"/>
    <lineage>
        <taxon>Bacteria</taxon>
        <taxon>Pseudomonadati</taxon>
        <taxon>Bacteroidota</taxon>
        <taxon>Bacteroidia</taxon>
        <taxon>Bacteroidales</taxon>
        <taxon>Bacteroidaceae</taxon>
        <taxon>Phocaeicola</taxon>
    </lineage>
</organism>
<name>A0A413T1Z7_9BACT</name>
<evidence type="ECO:0000313" key="2">
    <source>
        <dbReference type="Proteomes" id="UP000283855"/>
    </source>
</evidence>
<gene>
    <name evidence="1" type="ORF">DW921_05640</name>
</gene>
<sequence>MFFIVIDLCFHLRACENTKMKGTKEFVSSPTIREAAYFPSGLSFFSGSIPFKNVSTFQEKEFGLLV</sequence>
<evidence type="ECO:0000313" key="1">
    <source>
        <dbReference type="EMBL" id="RHA76997.1"/>
    </source>
</evidence>
<reference evidence="1 2" key="1">
    <citation type="submission" date="2018-08" db="EMBL/GenBank/DDBJ databases">
        <title>A genome reference for cultivated species of the human gut microbiota.</title>
        <authorList>
            <person name="Zou Y."/>
            <person name="Xue W."/>
            <person name="Luo G."/>
        </authorList>
    </citation>
    <scope>NUCLEOTIDE SEQUENCE [LARGE SCALE GENOMIC DNA]</scope>
    <source>
        <strain evidence="1 2">AM42-38</strain>
    </source>
</reference>
<dbReference type="EMBL" id="QSFT01000008">
    <property type="protein sequence ID" value="RHA76997.1"/>
    <property type="molecule type" value="Genomic_DNA"/>
</dbReference>